<keyword evidence="1" id="KW-1133">Transmembrane helix</keyword>
<protein>
    <submittedName>
        <fullName evidence="2">Uncharacterized protein</fullName>
    </submittedName>
</protein>
<proteinExistence type="predicted"/>
<comment type="caution">
    <text evidence="2">The sequence shown here is derived from an EMBL/GenBank/DDBJ whole genome shotgun (WGS) entry which is preliminary data.</text>
</comment>
<keyword evidence="1" id="KW-0472">Membrane</keyword>
<dbReference type="Proteomes" id="UP000252147">
    <property type="component" value="Unassembled WGS sequence"/>
</dbReference>
<evidence type="ECO:0000256" key="1">
    <source>
        <dbReference type="SAM" id="Phobius"/>
    </source>
</evidence>
<reference evidence="2 3" key="1">
    <citation type="journal article" date="2018" name="Microbiome">
        <title>Fine metagenomic profile of the Mediterranean stratified and mixed water columns revealed by assembly and recruitment.</title>
        <authorList>
            <person name="Haro-Moreno J.M."/>
            <person name="Lopez-Perez M."/>
            <person name="De La Torre J.R."/>
            <person name="Picazo A."/>
            <person name="Camacho A."/>
            <person name="Rodriguez-Valera F."/>
        </authorList>
    </citation>
    <scope>NUCLEOTIDE SEQUENCE [LARGE SCALE GENOMIC DNA]</scope>
    <source>
        <strain evidence="2">MED-G83</strain>
    </source>
</reference>
<keyword evidence="1" id="KW-0812">Transmembrane</keyword>
<feature type="transmembrane region" description="Helical" evidence="1">
    <location>
        <begin position="21"/>
        <end position="38"/>
    </location>
</feature>
<gene>
    <name evidence="2" type="ORF">DBW97_01420</name>
</gene>
<dbReference type="AlphaFoldDB" id="A0A368BN03"/>
<feature type="transmembrane region" description="Helical" evidence="1">
    <location>
        <begin position="50"/>
        <end position="75"/>
    </location>
</feature>
<dbReference type="EMBL" id="QOPD01000002">
    <property type="protein sequence ID" value="RCL38699.1"/>
    <property type="molecule type" value="Genomic_DNA"/>
</dbReference>
<evidence type="ECO:0000313" key="3">
    <source>
        <dbReference type="Proteomes" id="UP000252147"/>
    </source>
</evidence>
<name>A0A368BN03_9GAMM</name>
<evidence type="ECO:0000313" key="2">
    <source>
        <dbReference type="EMBL" id="RCL38699.1"/>
    </source>
</evidence>
<organism evidence="2 3">
    <name type="scientific">SAR86 cluster bacterium</name>
    <dbReference type="NCBI Taxonomy" id="2030880"/>
    <lineage>
        <taxon>Bacteria</taxon>
        <taxon>Pseudomonadati</taxon>
        <taxon>Pseudomonadota</taxon>
        <taxon>Gammaproteobacteria</taxon>
        <taxon>SAR86 cluster</taxon>
    </lineage>
</organism>
<sequence>MKFLNFDFSKIKKFLERLTEVLLLVVSASLLMGIIFGPDTAFVGDVYNNFSAILALVGQDGLIALVSLIIIFTILKK</sequence>
<accession>A0A368BN03</accession>